<dbReference type="InterPro" id="IPR035093">
    <property type="entry name" value="RelE/ParE_toxin_dom_sf"/>
</dbReference>
<keyword evidence="2" id="KW-1277">Toxin-antitoxin system</keyword>
<accession>A0AAW9Q332</accession>
<evidence type="ECO:0000256" key="2">
    <source>
        <dbReference type="ARBA" id="ARBA00022649"/>
    </source>
</evidence>
<dbReference type="Pfam" id="PF05016">
    <property type="entry name" value="ParE_toxin"/>
    <property type="match status" value="1"/>
</dbReference>
<dbReference type="Proteomes" id="UP001333818">
    <property type="component" value="Unassembled WGS sequence"/>
</dbReference>
<dbReference type="InterPro" id="IPR007712">
    <property type="entry name" value="RelE/ParE_toxin"/>
</dbReference>
<dbReference type="RefSeq" id="WP_330483465.1">
    <property type="nucleotide sequence ID" value="NZ_JAZBJZ010000031.1"/>
</dbReference>
<dbReference type="Gene3D" id="3.30.2310.20">
    <property type="entry name" value="RelE-like"/>
    <property type="match status" value="1"/>
</dbReference>
<evidence type="ECO:0000256" key="1">
    <source>
        <dbReference type="ARBA" id="ARBA00006226"/>
    </source>
</evidence>
<name>A0AAW9Q332_9CYAN</name>
<comment type="similarity">
    <text evidence="1">Belongs to the RelE toxin family.</text>
</comment>
<keyword evidence="4" id="KW-1185">Reference proteome</keyword>
<organism evidence="3 4">
    <name type="scientific">Tumidithrix elongata BACA0141</name>
    <dbReference type="NCBI Taxonomy" id="2716417"/>
    <lineage>
        <taxon>Bacteria</taxon>
        <taxon>Bacillati</taxon>
        <taxon>Cyanobacteriota</taxon>
        <taxon>Cyanophyceae</taxon>
        <taxon>Pseudanabaenales</taxon>
        <taxon>Pseudanabaenaceae</taxon>
        <taxon>Tumidithrix</taxon>
        <taxon>Tumidithrix elongata</taxon>
    </lineage>
</organism>
<evidence type="ECO:0000313" key="4">
    <source>
        <dbReference type="Proteomes" id="UP001333818"/>
    </source>
</evidence>
<dbReference type="PANTHER" id="PTHR33755">
    <property type="entry name" value="TOXIN PARE1-RELATED"/>
    <property type="match status" value="1"/>
</dbReference>
<protein>
    <submittedName>
        <fullName evidence="3">Type II toxin-antitoxin system RelE/ParE family toxin</fullName>
    </submittedName>
</protein>
<reference evidence="3" key="1">
    <citation type="submission" date="2024-01" db="EMBL/GenBank/DDBJ databases">
        <title>Bank of Algae and Cyanobacteria of the Azores (BACA) strain genomes.</title>
        <authorList>
            <person name="Luz R."/>
            <person name="Cordeiro R."/>
            <person name="Fonseca A."/>
            <person name="Goncalves V."/>
        </authorList>
    </citation>
    <scope>NUCLEOTIDE SEQUENCE</scope>
    <source>
        <strain evidence="3">BACA0141</strain>
    </source>
</reference>
<proteinExistence type="inferred from homology"/>
<dbReference type="PANTHER" id="PTHR33755:SF6">
    <property type="entry name" value="PLASMID STABILIZATION SYSTEM PROTEIN"/>
    <property type="match status" value="1"/>
</dbReference>
<dbReference type="EMBL" id="JAZBJZ010000031">
    <property type="protein sequence ID" value="MEE3717036.1"/>
    <property type="molecule type" value="Genomic_DNA"/>
</dbReference>
<gene>
    <name evidence="3" type="ORF">V2H45_09790</name>
</gene>
<dbReference type="AlphaFoldDB" id="A0AAW9Q332"/>
<comment type="caution">
    <text evidence="3">The sequence shown here is derived from an EMBL/GenBank/DDBJ whole genome shotgun (WGS) entry which is preliminary data.</text>
</comment>
<sequence>MKLVITLDASRDLSEISDYFLEQSIDAGDRFVEGFGKKCQHLAQFPYLGRSYDRLASGLRGISLMDYIIFYQIVEEGIEILRVVSGYRDLQSVFNKN</sequence>
<evidence type="ECO:0000313" key="3">
    <source>
        <dbReference type="EMBL" id="MEE3717036.1"/>
    </source>
</evidence>
<dbReference type="InterPro" id="IPR051803">
    <property type="entry name" value="TA_system_RelE-like_toxin"/>
</dbReference>